<feature type="domain" description="EthD" evidence="1">
    <location>
        <begin position="12"/>
        <end position="88"/>
    </location>
</feature>
<dbReference type="Pfam" id="PF07110">
    <property type="entry name" value="EthD"/>
    <property type="match status" value="2"/>
</dbReference>
<dbReference type="InterPro" id="IPR011008">
    <property type="entry name" value="Dimeric_a/b-barrel"/>
</dbReference>
<dbReference type="Proteomes" id="UP001144205">
    <property type="component" value="Unassembled WGS sequence"/>
</dbReference>
<sequence>MITRIGLLMRNENMTPEEFDRHWRDIHGPLGAALDGLKSYYHHTVIERGDHPILGPWDLDGLSELDFEDDETMKAAFASDAGQLAKEDLALLLSDMRILVCERHVIVPMAPDAKPGLKRMTLIRRKPGMSDEAFRHEWLDVHAEMMRKWPNVLGYNQNLVIDRFHKSTVESASPEEVPIDGIVEIWFENEEKAAEANESQIVQDTLAHARDFLSEITPFLVTTRKVV</sequence>
<gene>
    <name evidence="2" type="ORF">STA1M1_04490</name>
</gene>
<organism evidence="2 3">
    <name type="scientific">Sinisalibacter aestuarii</name>
    <dbReference type="NCBI Taxonomy" id="2949426"/>
    <lineage>
        <taxon>Bacteria</taxon>
        <taxon>Pseudomonadati</taxon>
        <taxon>Pseudomonadota</taxon>
        <taxon>Alphaproteobacteria</taxon>
        <taxon>Rhodobacterales</taxon>
        <taxon>Roseobacteraceae</taxon>
        <taxon>Sinisalibacter</taxon>
    </lineage>
</organism>
<name>A0ABQ5LNL8_9RHOB</name>
<dbReference type="InterPro" id="IPR009799">
    <property type="entry name" value="EthD_dom"/>
</dbReference>
<keyword evidence="3" id="KW-1185">Reference proteome</keyword>
<proteinExistence type="predicted"/>
<dbReference type="EMBL" id="BROH01000001">
    <property type="protein sequence ID" value="GKY86580.1"/>
    <property type="molecule type" value="Genomic_DNA"/>
</dbReference>
<dbReference type="RefSeq" id="WP_281840544.1">
    <property type="nucleotide sequence ID" value="NZ_BROH01000001.1"/>
</dbReference>
<comment type="caution">
    <text evidence="2">The sequence shown here is derived from an EMBL/GenBank/DDBJ whole genome shotgun (WGS) entry which is preliminary data.</text>
</comment>
<feature type="domain" description="EthD" evidence="1">
    <location>
        <begin position="126"/>
        <end position="206"/>
    </location>
</feature>
<reference evidence="2" key="1">
    <citation type="journal article" date="2023" name="Int. J. Syst. Evol. Microbiol.">
        <title>Sinisalibacter aestuarii sp. nov., isolated from estuarine sediment of the Arakawa River.</title>
        <authorList>
            <person name="Arafat S.T."/>
            <person name="Hirano S."/>
            <person name="Sato A."/>
            <person name="Takeuchi K."/>
            <person name="Yasuda T."/>
            <person name="Terahara T."/>
            <person name="Hamada M."/>
            <person name="Kobayashi T."/>
        </authorList>
    </citation>
    <scope>NUCLEOTIDE SEQUENCE</scope>
    <source>
        <strain evidence="2">B-399</strain>
    </source>
</reference>
<evidence type="ECO:0000313" key="3">
    <source>
        <dbReference type="Proteomes" id="UP001144205"/>
    </source>
</evidence>
<protein>
    <recommendedName>
        <fullName evidence="1">EthD domain-containing protein</fullName>
    </recommendedName>
</protein>
<dbReference type="NCBIfam" id="TIGR02118">
    <property type="entry name" value="EthD family reductase"/>
    <property type="match status" value="2"/>
</dbReference>
<dbReference type="SUPFAM" id="SSF54909">
    <property type="entry name" value="Dimeric alpha+beta barrel"/>
    <property type="match status" value="2"/>
</dbReference>
<evidence type="ECO:0000313" key="2">
    <source>
        <dbReference type="EMBL" id="GKY86580.1"/>
    </source>
</evidence>
<accession>A0ABQ5LNL8</accession>
<dbReference type="Gene3D" id="3.30.70.100">
    <property type="match status" value="2"/>
</dbReference>
<evidence type="ECO:0000259" key="1">
    <source>
        <dbReference type="Pfam" id="PF07110"/>
    </source>
</evidence>